<feature type="compositionally biased region" description="Low complexity" evidence="1">
    <location>
        <begin position="718"/>
        <end position="736"/>
    </location>
</feature>
<dbReference type="SUPFAM" id="SSF53300">
    <property type="entry name" value="vWA-like"/>
    <property type="match status" value="1"/>
</dbReference>
<accession>A0AAV9G4H7</accession>
<keyword evidence="4" id="KW-1185">Reference proteome</keyword>
<comment type="caution">
    <text evidence="3">The sequence shown here is derived from an EMBL/GenBank/DDBJ whole genome shotgun (WGS) entry which is preliminary data.</text>
</comment>
<evidence type="ECO:0000256" key="2">
    <source>
        <dbReference type="SAM" id="SignalP"/>
    </source>
</evidence>
<dbReference type="Proteomes" id="UP001321760">
    <property type="component" value="Unassembled WGS sequence"/>
</dbReference>
<evidence type="ECO:0000256" key="1">
    <source>
        <dbReference type="SAM" id="MobiDB-lite"/>
    </source>
</evidence>
<organism evidence="3 4">
    <name type="scientific">Podospora aff. communis PSN243</name>
    <dbReference type="NCBI Taxonomy" id="3040156"/>
    <lineage>
        <taxon>Eukaryota</taxon>
        <taxon>Fungi</taxon>
        <taxon>Dikarya</taxon>
        <taxon>Ascomycota</taxon>
        <taxon>Pezizomycotina</taxon>
        <taxon>Sordariomycetes</taxon>
        <taxon>Sordariomycetidae</taxon>
        <taxon>Sordariales</taxon>
        <taxon>Podosporaceae</taxon>
        <taxon>Podospora</taxon>
    </lineage>
</organism>
<feature type="compositionally biased region" description="Basic and acidic residues" evidence="1">
    <location>
        <begin position="737"/>
        <end position="747"/>
    </location>
</feature>
<dbReference type="AlphaFoldDB" id="A0AAV9G4H7"/>
<protein>
    <submittedName>
        <fullName evidence="3">Opticin</fullName>
    </submittedName>
</protein>
<gene>
    <name evidence="3" type="ORF">QBC34DRAFT_417772</name>
</gene>
<sequence>MDFWQIPASLRRLCLLGLPALVTAFGTVNEPNILGQHNEHEMVTRLAFQCPGDKSDGICFERRSLDQLAGYHLDFMGFPIVGGGFNGAVGAPDTLDPVPEGPVAHCDDADFVAIPGYPQNRTAATAALQRCVEHLRARFRQAWVSAEELLSPEGAIRPEMVELSNPFGGDCVFAFPSLQNPLSGRAKCNVIEGLGRALHGVQDFYAHSNWVDKEDPNQPISDVNPPGLARTDRAPFVVELGATGPIPEDQIPYNLSTGCFVLSDKTPGEGDCAGRVTHHTLTKDHGIINLDGSFGSVGPDTPRSEAVPENFHLAVEAAVAASRDVWTNFRAELRKRYGPVHSDMMICSLVRDDPANNCHNHALAIALDKSVASVERRADELGLAIAQALTARLQFDGADKVTVVEFDETTEVNAPWTGPPVSKHEVDQIHDPDSQPNIGGGLALGIDEVINAFPDSYTDKGAVVMLTSGFVHHDWAGDTLLQLQRAAAKGIRVHYGCINMPPVTETELVLQKKWQECSPGDGVIPAVLKTGGTFSFINQRHNTNSASQFTNLILDHGLTAVDDAGEGETIKLRRGIIPASILGLNRPTRRFAYLAQAGESVTFTITDRFPDGQGAGGCYTWTLTTNTTQEVISTRKLCSDLEQGTFSLPFTAALPMELVLAAEYEKKADAKSEEENGDVIFTVELESNLDTDVEQDDMGLESSGEVIGVTGVDLPGFGSRTVSTESSTTASTSRAGEFTDRGHHELR</sequence>
<feature type="region of interest" description="Disordered" evidence="1">
    <location>
        <begin position="718"/>
        <end position="747"/>
    </location>
</feature>
<name>A0AAV9G4H7_9PEZI</name>
<dbReference type="EMBL" id="MU866001">
    <property type="protein sequence ID" value="KAK4443019.1"/>
    <property type="molecule type" value="Genomic_DNA"/>
</dbReference>
<feature type="signal peptide" evidence="2">
    <location>
        <begin position="1"/>
        <end position="24"/>
    </location>
</feature>
<proteinExistence type="predicted"/>
<dbReference type="InterPro" id="IPR036465">
    <property type="entry name" value="vWFA_dom_sf"/>
</dbReference>
<reference evidence="3" key="2">
    <citation type="submission" date="2023-05" db="EMBL/GenBank/DDBJ databases">
        <authorList>
            <consortium name="Lawrence Berkeley National Laboratory"/>
            <person name="Steindorff A."/>
            <person name="Hensen N."/>
            <person name="Bonometti L."/>
            <person name="Westerberg I."/>
            <person name="Brannstrom I.O."/>
            <person name="Guillou S."/>
            <person name="Cros-Aarteil S."/>
            <person name="Calhoun S."/>
            <person name="Haridas S."/>
            <person name="Kuo A."/>
            <person name="Mondo S."/>
            <person name="Pangilinan J."/>
            <person name="Riley R."/>
            <person name="Labutti K."/>
            <person name="Andreopoulos B."/>
            <person name="Lipzen A."/>
            <person name="Chen C."/>
            <person name="Yanf M."/>
            <person name="Daum C."/>
            <person name="Ng V."/>
            <person name="Clum A."/>
            <person name="Ohm R."/>
            <person name="Martin F."/>
            <person name="Silar P."/>
            <person name="Natvig D."/>
            <person name="Lalanne C."/>
            <person name="Gautier V."/>
            <person name="Ament-Velasquez S.L."/>
            <person name="Kruys A."/>
            <person name="Hutchinson M.I."/>
            <person name="Powell A.J."/>
            <person name="Barry K."/>
            <person name="Miller A.N."/>
            <person name="Grigoriev I.V."/>
            <person name="Debuchy R."/>
            <person name="Gladieux P."/>
            <person name="Thoren M.H."/>
            <person name="Johannesson H."/>
        </authorList>
    </citation>
    <scope>NUCLEOTIDE SEQUENCE</scope>
    <source>
        <strain evidence="3">PSN243</strain>
    </source>
</reference>
<reference evidence="3" key="1">
    <citation type="journal article" date="2023" name="Mol. Phylogenet. Evol.">
        <title>Genome-scale phylogeny and comparative genomics of the fungal order Sordariales.</title>
        <authorList>
            <person name="Hensen N."/>
            <person name="Bonometti L."/>
            <person name="Westerberg I."/>
            <person name="Brannstrom I.O."/>
            <person name="Guillou S."/>
            <person name="Cros-Aarteil S."/>
            <person name="Calhoun S."/>
            <person name="Haridas S."/>
            <person name="Kuo A."/>
            <person name="Mondo S."/>
            <person name="Pangilinan J."/>
            <person name="Riley R."/>
            <person name="LaButti K."/>
            <person name="Andreopoulos B."/>
            <person name="Lipzen A."/>
            <person name="Chen C."/>
            <person name="Yan M."/>
            <person name="Daum C."/>
            <person name="Ng V."/>
            <person name="Clum A."/>
            <person name="Steindorff A."/>
            <person name="Ohm R.A."/>
            <person name="Martin F."/>
            <person name="Silar P."/>
            <person name="Natvig D.O."/>
            <person name="Lalanne C."/>
            <person name="Gautier V."/>
            <person name="Ament-Velasquez S.L."/>
            <person name="Kruys A."/>
            <person name="Hutchinson M.I."/>
            <person name="Powell A.J."/>
            <person name="Barry K."/>
            <person name="Miller A.N."/>
            <person name="Grigoriev I.V."/>
            <person name="Debuchy R."/>
            <person name="Gladieux P."/>
            <person name="Hiltunen Thoren M."/>
            <person name="Johannesson H."/>
        </authorList>
    </citation>
    <scope>NUCLEOTIDE SEQUENCE</scope>
    <source>
        <strain evidence="3">PSN243</strain>
    </source>
</reference>
<dbReference type="Gene3D" id="3.40.50.410">
    <property type="entry name" value="von Willebrand factor, type A domain"/>
    <property type="match status" value="1"/>
</dbReference>
<evidence type="ECO:0000313" key="3">
    <source>
        <dbReference type="EMBL" id="KAK4443019.1"/>
    </source>
</evidence>
<keyword evidence="2" id="KW-0732">Signal</keyword>
<feature type="chain" id="PRO_5043911466" evidence="2">
    <location>
        <begin position="25"/>
        <end position="747"/>
    </location>
</feature>
<evidence type="ECO:0000313" key="4">
    <source>
        <dbReference type="Proteomes" id="UP001321760"/>
    </source>
</evidence>